<evidence type="ECO:0000256" key="4">
    <source>
        <dbReference type="ARBA" id="ARBA00022691"/>
    </source>
</evidence>
<dbReference type="AlphaFoldDB" id="A0A367KVN5"/>
<dbReference type="InterPro" id="IPR041988">
    <property type="entry name" value="Ribosomal_uL24_KOW"/>
</dbReference>
<evidence type="ECO:0000256" key="7">
    <source>
        <dbReference type="PROSITE-ProRule" id="PRU01024"/>
    </source>
</evidence>
<accession>A0A367KVN5</accession>
<evidence type="ECO:0000256" key="1">
    <source>
        <dbReference type="ARBA" id="ARBA00010618"/>
    </source>
</evidence>
<keyword evidence="2 7" id="KW-0489">Methyltransferase</keyword>
<dbReference type="Gene3D" id="2.40.50.1070">
    <property type="match status" value="1"/>
</dbReference>
<dbReference type="OrthoDB" id="10250660at2759"/>
<dbReference type="PANTHER" id="PTHR45904:SF2">
    <property type="entry name" value="TRNA (URACIL-5-)-METHYLTRANSFERASE HOMOLOG A"/>
    <property type="match status" value="1"/>
</dbReference>
<dbReference type="PANTHER" id="PTHR45904">
    <property type="entry name" value="TRNA (URACIL-5-)-METHYLTRANSFERASE"/>
    <property type="match status" value="1"/>
</dbReference>
<dbReference type="SUPFAM" id="SSF50104">
    <property type="entry name" value="Translation proteins SH3-like domain"/>
    <property type="match status" value="1"/>
</dbReference>
<dbReference type="Gene3D" id="2.30.30.30">
    <property type="match status" value="1"/>
</dbReference>
<keyword evidence="11" id="KW-1185">Reference proteome</keyword>
<dbReference type="GO" id="GO:0006396">
    <property type="term" value="P:RNA processing"/>
    <property type="evidence" value="ECO:0007669"/>
    <property type="project" value="InterPro"/>
</dbReference>
<sequence length="913" mass="103386">MLAIVVGLMERNLIFVGQYIQHLWDKSSQSTEVEFCLGPNLMENIRLQKLQGLIASSKTSFVYCQKHGLPEGPIGKMLKLARSIIDTVLGRKRAFDADEETHDQQVDTKKQKLDLIHRVKVTNLPERELASIKKFIKERGYNRIKKAPEWNYAFITVNSEAEALQCVEIFNQAEFKHRKLKGEYIVQTEQEHRDRFQKPKKKKNRNQPEFDENDTRTPAEKLADQVTPFWRMPYEEQLIKKNRKGYTQLQNLKREIASLKDVRDESQRAWALTKGPPCEMLEPIGSPEINGYRTKCEFTIGKNLEGEPTVGFLLGLYRDGVVSVLDPSECLNVNDTAKHIAKSMTEYIQRSDLPVYDRVEKTGCWRTLLTKTQSTGDILILVQMRAADLTPERLEQEKQNLIQFWTQESGIQVTTLLFQVWDGHSNGFTDKAPVETLTGDGYIYEEVLGCRFRLSASAFFQINTPATNILYSKCAEWCSIDANKKTTLLDLCCGTGTIGITMAKSVERVVGIEMVPEAIIDARENAKLNNIENVTYYASKVEDKIDVVTGEKNEEVIAVLDPPRNGVHASVIRAVRDAEHIDRVIYISCDSKQALPNFVTLCRPQSNRFKGMPFKPVRAVSIDLFPHTDHCELMVEFVRMKPEEEEEEQQQPEETNNCGGPDEAPKNFCNATSLAWGCGCSKKKADITTYSWPVVLAECSGKAQECRSICNKDIKNLATCVTACNTYYQCGTNKAPPSYLETNDPSSKPSYDGPPSPSKNNSNKELGIDEYGIADFSRGSRNLSTYVSSSRRKSRKAHFNATSDVRRTIMSAPLSKELREKHSVRSIPVRKDDEVMVVRGTYKGREGKIVQVYRKKWVIHIDRVSREKVNGATAPIGISPSKVVVTKLKLDKSRVAILERKGKKDAMKQVSYP</sequence>
<keyword evidence="4 7" id="KW-0949">S-adenosyl-L-methionine</keyword>
<evidence type="ECO:0000256" key="3">
    <source>
        <dbReference type="ARBA" id="ARBA00022679"/>
    </source>
</evidence>
<dbReference type="GO" id="GO:0008173">
    <property type="term" value="F:RNA methyltransferase activity"/>
    <property type="evidence" value="ECO:0007669"/>
    <property type="project" value="InterPro"/>
</dbReference>
<dbReference type="CDD" id="cd06089">
    <property type="entry name" value="KOW_RPL26"/>
    <property type="match status" value="1"/>
</dbReference>
<dbReference type="NCBIfam" id="TIGR01080">
    <property type="entry name" value="rplX_A_E"/>
    <property type="match status" value="1"/>
</dbReference>
<dbReference type="SUPFAM" id="SSF53335">
    <property type="entry name" value="S-adenosyl-L-methionine-dependent methyltransferases"/>
    <property type="match status" value="1"/>
</dbReference>
<dbReference type="InterPro" id="IPR005825">
    <property type="entry name" value="Ribosomal_uL24_CS"/>
</dbReference>
<dbReference type="SMART" id="SM00739">
    <property type="entry name" value="KOW"/>
    <property type="match status" value="1"/>
</dbReference>
<gene>
    <name evidence="10" type="primary">TRMT2A_3</name>
    <name evidence="10" type="ORF">CU098_012965</name>
</gene>
<feature type="binding site" evidence="7">
    <location>
        <position position="513"/>
    </location>
    <ligand>
        <name>S-adenosyl-L-methionine</name>
        <dbReference type="ChEBI" id="CHEBI:59789"/>
    </ligand>
</feature>
<feature type="compositionally biased region" description="Basic and acidic residues" evidence="8">
    <location>
        <begin position="213"/>
        <end position="222"/>
    </location>
</feature>
<dbReference type="GO" id="GO:0003735">
    <property type="term" value="F:structural constituent of ribosome"/>
    <property type="evidence" value="ECO:0007669"/>
    <property type="project" value="InterPro"/>
</dbReference>
<reference evidence="10 11" key="1">
    <citation type="journal article" date="2018" name="G3 (Bethesda)">
        <title>Phylogenetic and Phylogenomic Definition of Rhizopus Species.</title>
        <authorList>
            <person name="Gryganskyi A.P."/>
            <person name="Golan J."/>
            <person name="Dolatabadi S."/>
            <person name="Mondo S."/>
            <person name="Robb S."/>
            <person name="Idnurm A."/>
            <person name="Muszewska A."/>
            <person name="Steczkiewicz K."/>
            <person name="Masonjones S."/>
            <person name="Liao H.L."/>
            <person name="Gajdeczka M.T."/>
            <person name="Anike F."/>
            <person name="Vuek A."/>
            <person name="Anishchenko I.M."/>
            <person name="Voigt K."/>
            <person name="de Hoog G.S."/>
            <person name="Smith M.E."/>
            <person name="Heitman J."/>
            <person name="Vilgalys R."/>
            <person name="Stajich J.E."/>
        </authorList>
    </citation>
    <scope>NUCLEOTIDE SEQUENCE [LARGE SCALE GENOMIC DNA]</scope>
    <source>
        <strain evidence="10 11">LSU 92-RS-03</strain>
    </source>
</reference>
<dbReference type="GO" id="GO:0003723">
    <property type="term" value="F:RNA binding"/>
    <property type="evidence" value="ECO:0007669"/>
    <property type="project" value="InterPro"/>
</dbReference>
<protein>
    <submittedName>
        <fullName evidence="10">tRNA methyltransferase 2</fullName>
    </submittedName>
</protein>
<feature type="compositionally biased region" description="Polar residues" evidence="8">
    <location>
        <begin position="740"/>
        <end position="749"/>
    </location>
</feature>
<evidence type="ECO:0000313" key="11">
    <source>
        <dbReference type="Proteomes" id="UP000253551"/>
    </source>
</evidence>
<dbReference type="Proteomes" id="UP000253551">
    <property type="component" value="Unassembled WGS sequence"/>
</dbReference>
<dbReference type="GO" id="GO:0015934">
    <property type="term" value="C:large ribosomal subunit"/>
    <property type="evidence" value="ECO:0007669"/>
    <property type="project" value="InterPro"/>
</dbReference>
<dbReference type="InterPro" id="IPR045850">
    <property type="entry name" value="TRM2_met"/>
</dbReference>
<feature type="region of interest" description="Disordered" evidence="8">
    <location>
        <begin position="738"/>
        <end position="765"/>
    </location>
</feature>
<dbReference type="InterPro" id="IPR008991">
    <property type="entry name" value="Translation_prot_SH3-like_sf"/>
</dbReference>
<name>A0A367KVN5_RHIST</name>
<dbReference type="PROSITE" id="PS01108">
    <property type="entry name" value="RIBOSOMAL_L24"/>
    <property type="match status" value="1"/>
</dbReference>
<dbReference type="InterPro" id="IPR005824">
    <property type="entry name" value="KOW"/>
</dbReference>
<evidence type="ECO:0000256" key="5">
    <source>
        <dbReference type="ARBA" id="ARBA00022980"/>
    </source>
</evidence>
<dbReference type="PROSITE" id="PS51687">
    <property type="entry name" value="SAM_MT_RNA_M5U"/>
    <property type="match status" value="1"/>
</dbReference>
<feature type="active site" description="Nucleophile" evidence="7">
    <location>
        <position position="589"/>
    </location>
</feature>
<evidence type="ECO:0000256" key="8">
    <source>
        <dbReference type="SAM" id="MobiDB-lite"/>
    </source>
</evidence>
<feature type="domain" description="KOW" evidence="9">
    <location>
        <begin position="828"/>
        <end position="855"/>
    </location>
</feature>
<dbReference type="EMBL" id="PJQM01000191">
    <property type="protein sequence ID" value="RCI06268.1"/>
    <property type="molecule type" value="Genomic_DNA"/>
</dbReference>
<dbReference type="InterPro" id="IPR014722">
    <property type="entry name" value="Rib_uL2_dom2"/>
</dbReference>
<dbReference type="Pfam" id="PF00467">
    <property type="entry name" value="KOW"/>
    <property type="match status" value="1"/>
</dbReference>
<dbReference type="Gene3D" id="3.40.50.150">
    <property type="entry name" value="Vaccinia Virus protein VP39"/>
    <property type="match status" value="1"/>
</dbReference>
<keyword evidence="3 7" id="KW-0808">Transferase</keyword>
<keyword evidence="5" id="KW-0689">Ribosomal protein</keyword>
<feature type="region of interest" description="Disordered" evidence="8">
    <location>
        <begin position="189"/>
        <end position="222"/>
    </location>
</feature>
<dbReference type="GO" id="GO:0032259">
    <property type="term" value="P:methylation"/>
    <property type="evidence" value="ECO:0007669"/>
    <property type="project" value="UniProtKB-KW"/>
</dbReference>
<comment type="caution">
    <text evidence="7">Lacks conserved residue(s) required for the propagation of feature annotation.</text>
</comment>
<evidence type="ECO:0000313" key="10">
    <source>
        <dbReference type="EMBL" id="RCI06268.1"/>
    </source>
</evidence>
<comment type="similarity">
    <text evidence="7">Belongs to the class I-like SAM-binding methyltransferase superfamily. RNA M5U methyltransferase family.</text>
</comment>
<dbReference type="Pfam" id="PF16906">
    <property type="entry name" value="Ribosomal_L26"/>
    <property type="match status" value="1"/>
</dbReference>
<evidence type="ECO:0000256" key="2">
    <source>
        <dbReference type="ARBA" id="ARBA00022603"/>
    </source>
</evidence>
<dbReference type="InterPro" id="IPR010280">
    <property type="entry name" value="U5_MeTrfase_fam"/>
</dbReference>
<dbReference type="GO" id="GO:0006412">
    <property type="term" value="P:translation"/>
    <property type="evidence" value="ECO:0007669"/>
    <property type="project" value="InterPro"/>
</dbReference>
<keyword evidence="6" id="KW-0687">Ribonucleoprotein</keyword>
<evidence type="ECO:0000256" key="6">
    <source>
        <dbReference type="ARBA" id="ARBA00023274"/>
    </source>
</evidence>
<dbReference type="CDD" id="cd02440">
    <property type="entry name" value="AdoMet_MTases"/>
    <property type="match status" value="1"/>
</dbReference>
<dbReference type="InterPro" id="IPR029063">
    <property type="entry name" value="SAM-dependent_MTases_sf"/>
</dbReference>
<feature type="region of interest" description="Disordered" evidence="8">
    <location>
        <begin position="642"/>
        <end position="661"/>
    </location>
</feature>
<feature type="binding site" evidence="7">
    <location>
        <position position="561"/>
    </location>
    <ligand>
        <name>S-adenosyl-L-methionine</name>
        <dbReference type="ChEBI" id="CHEBI:59789"/>
    </ligand>
</feature>
<organism evidence="10 11">
    <name type="scientific">Rhizopus stolonifer</name>
    <name type="common">Rhizopus nigricans</name>
    <dbReference type="NCBI Taxonomy" id="4846"/>
    <lineage>
        <taxon>Eukaryota</taxon>
        <taxon>Fungi</taxon>
        <taxon>Fungi incertae sedis</taxon>
        <taxon>Mucoromycota</taxon>
        <taxon>Mucoromycotina</taxon>
        <taxon>Mucoromycetes</taxon>
        <taxon>Mucorales</taxon>
        <taxon>Mucorineae</taxon>
        <taxon>Rhizopodaceae</taxon>
        <taxon>Rhizopus</taxon>
    </lineage>
</organism>
<feature type="binding site" evidence="7">
    <location>
        <position position="461"/>
    </location>
    <ligand>
        <name>S-adenosyl-L-methionine</name>
        <dbReference type="ChEBI" id="CHEBI:59789"/>
    </ligand>
</feature>
<dbReference type="Pfam" id="PF05958">
    <property type="entry name" value="tRNA_U5-meth_tr"/>
    <property type="match status" value="1"/>
</dbReference>
<comment type="caution">
    <text evidence="10">The sequence shown here is derived from an EMBL/GenBank/DDBJ whole genome shotgun (WGS) entry which is preliminary data.</text>
</comment>
<dbReference type="STRING" id="4846.A0A367KVN5"/>
<dbReference type="FunFam" id="2.30.30.30:FF:000009">
    <property type="entry name" value="60S ribosomal protein L26"/>
    <property type="match status" value="1"/>
</dbReference>
<proteinExistence type="inferred from homology"/>
<comment type="similarity">
    <text evidence="1">Belongs to the universal ribosomal protein uL24 family.</text>
</comment>
<dbReference type="InterPro" id="IPR005756">
    <property type="entry name" value="Ribosomal_uL24_euk/arc"/>
</dbReference>
<evidence type="ECO:0000259" key="9">
    <source>
        <dbReference type="SMART" id="SM00739"/>
    </source>
</evidence>